<dbReference type="Proteomes" id="UP001372338">
    <property type="component" value="Unassembled WGS sequence"/>
</dbReference>
<keyword evidence="3" id="KW-1185">Reference proteome</keyword>
<comment type="caution">
    <text evidence="2">The sequence shown here is derived from an EMBL/GenBank/DDBJ whole genome shotgun (WGS) entry which is preliminary data.</text>
</comment>
<evidence type="ECO:0000313" key="3">
    <source>
        <dbReference type="Proteomes" id="UP001372338"/>
    </source>
</evidence>
<gene>
    <name evidence="2" type="ORF">RIF29_34448</name>
</gene>
<feature type="compositionally biased region" description="Basic and acidic residues" evidence="1">
    <location>
        <begin position="57"/>
        <end position="73"/>
    </location>
</feature>
<reference evidence="2 3" key="1">
    <citation type="submission" date="2024-01" db="EMBL/GenBank/DDBJ databases">
        <title>The genomes of 5 underutilized Papilionoideae crops provide insights into root nodulation and disease resistanc.</title>
        <authorList>
            <person name="Yuan L."/>
        </authorList>
    </citation>
    <scope>NUCLEOTIDE SEQUENCE [LARGE SCALE GENOMIC DNA]</scope>
    <source>
        <strain evidence="2">ZHUSHIDOU_FW_LH</strain>
        <tissue evidence="2">Leaf</tissue>
    </source>
</reference>
<organism evidence="2 3">
    <name type="scientific">Crotalaria pallida</name>
    <name type="common">Smooth rattlebox</name>
    <name type="synonym">Crotalaria striata</name>
    <dbReference type="NCBI Taxonomy" id="3830"/>
    <lineage>
        <taxon>Eukaryota</taxon>
        <taxon>Viridiplantae</taxon>
        <taxon>Streptophyta</taxon>
        <taxon>Embryophyta</taxon>
        <taxon>Tracheophyta</taxon>
        <taxon>Spermatophyta</taxon>
        <taxon>Magnoliopsida</taxon>
        <taxon>eudicotyledons</taxon>
        <taxon>Gunneridae</taxon>
        <taxon>Pentapetalae</taxon>
        <taxon>rosids</taxon>
        <taxon>fabids</taxon>
        <taxon>Fabales</taxon>
        <taxon>Fabaceae</taxon>
        <taxon>Papilionoideae</taxon>
        <taxon>50 kb inversion clade</taxon>
        <taxon>genistoids sensu lato</taxon>
        <taxon>core genistoids</taxon>
        <taxon>Crotalarieae</taxon>
        <taxon>Crotalaria</taxon>
    </lineage>
</organism>
<evidence type="ECO:0000313" key="2">
    <source>
        <dbReference type="EMBL" id="KAK7251344.1"/>
    </source>
</evidence>
<proteinExistence type="predicted"/>
<evidence type="ECO:0000256" key="1">
    <source>
        <dbReference type="SAM" id="MobiDB-lite"/>
    </source>
</evidence>
<sequence>MYKNLMGDIDDAKLHDTSPEKEQHVETEKGADPHGLEKENVTLGNQNHNTEGGILLKEQESNDKSQEGNKDESTESAQLVSNSTNSGSEEARTVIGMTNTDKRK</sequence>
<feature type="compositionally biased region" description="Polar residues" evidence="1">
    <location>
        <begin position="75"/>
        <end position="88"/>
    </location>
</feature>
<feature type="region of interest" description="Disordered" evidence="1">
    <location>
        <begin position="1"/>
        <end position="104"/>
    </location>
</feature>
<dbReference type="AlphaFoldDB" id="A0AAN9E8X8"/>
<name>A0AAN9E8X8_CROPI</name>
<dbReference type="EMBL" id="JAYWIO010000007">
    <property type="protein sequence ID" value="KAK7251344.1"/>
    <property type="molecule type" value="Genomic_DNA"/>
</dbReference>
<feature type="compositionally biased region" description="Basic and acidic residues" evidence="1">
    <location>
        <begin position="10"/>
        <end position="40"/>
    </location>
</feature>
<protein>
    <submittedName>
        <fullName evidence="2">Uncharacterized protein</fullName>
    </submittedName>
</protein>
<accession>A0AAN9E8X8</accession>